<keyword evidence="2" id="KW-1185">Reference proteome</keyword>
<protein>
    <submittedName>
        <fullName evidence="1">Uncharacterized protein</fullName>
    </submittedName>
</protein>
<dbReference type="Proteomes" id="UP001501237">
    <property type="component" value="Unassembled WGS sequence"/>
</dbReference>
<dbReference type="EMBL" id="BAAAUV010000008">
    <property type="protein sequence ID" value="GAA3215615.1"/>
    <property type="molecule type" value="Genomic_DNA"/>
</dbReference>
<reference evidence="2" key="1">
    <citation type="journal article" date="2019" name="Int. J. Syst. Evol. Microbiol.">
        <title>The Global Catalogue of Microorganisms (GCM) 10K type strain sequencing project: providing services to taxonomists for standard genome sequencing and annotation.</title>
        <authorList>
            <consortium name="The Broad Institute Genomics Platform"/>
            <consortium name="The Broad Institute Genome Sequencing Center for Infectious Disease"/>
            <person name="Wu L."/>
            <person name="Ma J."/>
        </authorList>
    </citation>
    <scope>NUCLEOTIDE SEQUENCE [LARGE SCALE GENOMIC DNA]</scope>
    <source>
        <strain evidence="2">JCM 9377</strain>
    </source>
</reference>
<proteinExistence type="predicted"/>
<evidence type="ECO:0000313" key="1">
    <source>
        <dbReference type="EMBL" id="GAA3215615.1"/>
    </source>
</evidence>
<sequence>MVHAAGDTEAEAAELAALRAAWPGWHVRKSGASGWWKATRPTRPGPLRREGCTLISETAAGLGAELLKYRELALRGAFEVTY</sequence>
<organism evidence="1 2">
    <name type="scientific">Actinocorallia longicatena</name>
    <dbReference type="NCBI Taxonomy" id="111803"/>
    <lineage>
        <taxon>Bacteria</taxon>
        <taxon>Bacillati</taxon>
        <taxon>Actinomycetota</taxon>
        <taxon>Actinomycetes</taxon>
        <taxon>Streptosporangiales</taxon>
        <taxon>Thermomonosporaceae</taxon>
        <taxon>Actinocorallia</taxon>
    </lineage>
</organism>
<name>A0ABP6QBG6_9ACTN</name>
<comment type="caution">
    <text evidence="1">The sequence shown here is derived from an EMBL/GenBank/DDBJ whole genome shotgun (WGS) entry which is preliminary data.</text>
</comment>
<accession>A0ABP6QBG6</accession>
<evidence type="ECO:0000313" key="2">
    <source>
        <dbReference type="Proteomes" id="UP001501237"/>
    </source>
</evidence>
<gene>
    <name evidence="1" type="ORF">GCM10010468_37170</name>
</gene>